<gene>
    <name evidence="4" type="ORF">GCM10008933_30080</name>
</gene>
<dbReference type="EMBL" id="BAAACX010000013">
    <property type="protein sequence ID" value="GAA0397518.1"/>
    <property type="molecule type" value="Genomic_DNA"/>
</dbReference>
<evidence type="ECO:0000313" key="5">
    <source>
        <dbReference type="Proteomes" id="UP001500340"/>
    </source>
</evidence>
<evidence type="ECO:0000313" key="4">
    <source>
        <dbReference type="EMBL" id="GAA0397518.1"/>
    </source>
</evidence>
<sequence length="280" mass="31693">MKLLVLGGQGMAGHLIIEYFRRQGRHTVFYTTRDKSDEGGLLLDVTDCLKTENVLEAVRPQVIINAVGVLNQFAENDKINAYHINGFLPHRLQRMADRLDARLIHISSDCVFLGSRGGYREDDEPDGVSVYALTKALGEVRAPGHITIRTSIIGPEIRDSGIGLMHWFMQKRGTVQGYVNVLWNGVTTLELAKAIDSLLDSPVSGLVHLAYPEKISKYELLLLMQEIWNVTGVKIVPSDTPVLDRSIVSTRTDWKYEVPHYRDMLKEMEIWMRQKFSEAK</sequence>
<dbReference type="SUPFAM" id="SSF51735">
    <property type="entry name" value="NAD(P)-binding Rossmann-fold domains"/>
    <property type="match status" value="1"/>
</dbReference>
<evidence type="ECO:0000256" key="1">
    <source>
        <dbReference type="ARBA" id="ARBA00010944"/>
    </source>
</evidence>
<dbReference type="InterPro" id="IPR029903">
    <property type="entry name" value="RmlD-like-bd"/>
</dbReference>
<dbReference type="Gene3D" id="3.40.50.720">
    <property type="entry name" value="NAD(P)-binding Rossmann-like Domain"/>
    <property type="match status" value="1"/>
</dbReference>
<dbReference type="PANTHER" id="PTHR10491">
    <property type="entry name" value="DTDP-4-DEHYDRORHAMNOSE REDUCTASE"/>
    <property type="match status" value="1"/>
</dbReference>
<evidence type="ECO:0000259" key="3">
    <source>
        <dbReference type="Pfam" id="PF04321"/>
    </source>
</evidence>
<protein>
    <recommendedName>
        <fullName evidence="2">dTDP-4-dehydrorhamnose reductase</fullName>
        <ecNumber evidence="2">1.1.1.133</ecNumber>
    </recommendedName>
</protein>
<accession>A0ABN0YK23</accession>
<keyword evidence="2" id="KW-0521">NADP</keyword>
<proteinExistence type="inferred from homology"/>
<dbReference type="CDD" id="cd05254">
    <property type="entry name" value="dTDP_HR_like_SDR_e"/>
    <property type="match status" value="1"/>
</dbReference>
<reference evidence="4 5" key="1">
    <citation type="journal article" date="2019" name="Int. J. Syst. Evol. Microbiol.">
        <title>The Global Catalogue of Microorganisms (GCM) 10K type strain sequencing project: providing services to taxonomists for standard genome sequencing and annotation.</title>
        <authorList>
            <consortium name="The Broad Institute Genomics Platform"/>
            <consortium name="The Broad Institute Genome Sequencing Center for Infectious Disease"/>
            <person name="Wu L."/>
            <person name="Ma J."/>
        </authorList>
    </citation>
    <scope>NUCLEOTIDE SEQUENCE [LARGE SCALE GENOMIC DNA]</scope>
    <source>
        <strain evidence="4 5">JCM 12774</strain>
    </source>
</reference>
<dbReference type="Pfam" id="PF04321">
    <property type="entry name" value="RmlD_sub_bind"/>
    <property type="match status" value="1"/>
</dbReference>
<keyword evidence="5" id="KW-1185">Reference proteome</keyword>
<dbReference type="InterPro" id="IPR005913">
    <property type="entry name" value="dTDP_dehydrorham_reduct"/>
</dbReference>
<comment type="function">
    <text evidence="2">Catalyzes the reduction of dTDP-6-deoxy-L-lyxo-4-hexulose to yield dTDP-L-rhamnose.</text>
</comment>
<organism evidence="4 5">
    <name type="scientific">Paenibacillus motobuensis</name>
    <dbReference type="NCBI Taxonomy" id="295324"/>
    <lineage>
        <taxon>Bacteria</taxon>
        <taxon>Bacillati</taxon>
        <taxon>Bacillota</taxon>
        <taxon>Bacilli</taxon>
        <taxon>Bacillales</taxon>
        <taxon>Paenibacillaceae</taxon>
        <taxon>Paenibacillus</taxon>
    </lineage>
</organism>
<keyword evidence="2" id="KW-0560">Oxidoreductase</keyword>
<dbReference type="Proteomes" id="UP001500340">
    <property type="component" value="Unassembled WGS sequence"/>
</dbReference>
<comment type="similarity">
    <text evidence="1 2">Belongs to the dTDP-4-dehydrorhamnose reductase family.</text>
</comment>
<dbReference type="InterPro" id="IPR036291">
    <property type="entry name" value="NAD(P)-bd_dom_sf"/>
</dbReference>
<evidence type="ECO:0000256" key="2">
    <source>
        <dbReference type="RuleBase" id="RU364082"/>
    </source>
</evidence>
<comment type="pathway">
    <text evidence="2">Carbohydrate biosynthesis; dTDP-L-rhamnose biosynthesis.</text>
</comment>
<feature type="domain" description="RmlD-like substrate binding" evidence="3">
    <location>
        <begin position="1"/>
        <end position="238"/>
    </location>
</feature>
<dbReference type="EC" id="1.1.1.133" evidence="2"/>
<dbReference type="PANTHER" id="PTHR10491:SF4">
    <property type="entry name" value="METHIONINE ADENOSYLTRANSFERASE 2 SUBUNIT BETA"/>
    <property type="match status" value="1"/>
</dbReference>
<comment type="caution">
    <text evidence="4">The sequence shown here is derived from an EMBL/GenBank/DDBJ whole genome shotgun (WGS) entry which is preliminary data.</text>
</comment>
<name>A0ABN0YK23_9BACL</name>
<dbReference type="RefSeq" id="WP_343862564.1">
    <property type="nucleotide sequence ID" value="NZ_BAAACX010000013.1"/>
</dbReference>